<dbReference type="InterPro" id="IPR001787">
    <property type="entry name" value="Ribosomal_bL21"/>
</dbReference>
<protein>
    <recommendedName>
        <fullName evidence="4">Large ribosomal subunit protein bL21</fullName>
    </recommendedName>
</protein>
<dbReference type="NCBIfam" id="TIGR00061">
    <property type="entry name" value="L21"/>
    <property type="match status" value="1"/>
</dbReference>
<dbReference type="PANTHER" id="PTHR21349">
    <property type="entry name" value="50S RIBOSOMAL PROTEIN L21"/>
    <property type="match status" value="1"/>
</dbReference>
<evidence type="ECO:0000256" key="4">
    <source>
        <dbReference type="HAMAP-Rule" id="MF_01363"/>
    </source>
</evidence>
<dbReference type="GO" id="GO:0005737">
    <property type="term" value="C:cytoplasm"/>
    <property type="evidence" value="ECO:0007669"/>
    <property type="project" value="UniProtKB-ARBA"/>
</dbReference>
<dbReference type="GO" id="GO:0005840">
    <property type="term" value="C:ribosome"/>
    <property type="evidence" value="ECO:0007669"/>
    <property type="project" value="UniProtKB-KW"/>
</dbReference>
<sequence length="103" mass="11814">MYAIVNINGVQHRVEPDAVLDVHRLPGEPGQTLTFDQVLMVSDGDRIAVGQPYVKGASARAELLEHLRGEKLRVFKFKRRREYRKRHGHRDELTRIRVTAISA</sequence>
<dbReference type="AlphaFoldDB" id="A0A832I0B6"/>
<evidence type="ECO:0000313" key="6">
    <source>
        <dbReference type="EMBL" id="HGZ42118.1"/>
    </source>
</evidence>
<dbReference type="PANTHER" id="PTHR21349:SF0">
    <property type="entry name" value="LARGE RIBOSOMAL SUBUNIT PROTEIN BL21M"/>
    <property type="match status" value="1"/>
</dbReference>
<dbReference type="InterPro" id="IPR028909">
    <property type="entry name" value="bL21-like"/>
</dbReference>
<comment type="subunit">
    <text evidence="4">Part of the 50S ribosomal subunit. Contacts protein L20.</text>
</comment>
<dbReference type="InterPro" id="IPR036164">
    <property type="entry name" value="bL21-like_sf"/>
</dbReference>
<keyword evidence="4 5" id="KW-0699">rRNA-binding</keyword>
<keyword evidence="2 4" id="KW-0689">Ribosomal protein</keyword>
<keyword evidence="3 4" id="KW-0687">Ribonucleoprotein</keyword>
<dbReference type="SUPFAM" id="SSF141091">
    <property type="entry name" value="L21p-like"/>
    <property type="match status" value="1"/>
</dbReference>
<organism evidence="6">
    <name type="scientific">Eiseniibacteriota bacterium</name>
    <dbReference type="NCBI Taxonomy" id="2212470"/>
    <lineage>
        <taxon>Bacteria</taxon>
        <taxon>Candidatus Eiseniibacteriota</taxon>
    </lineage>
</organism>
<dbReference type="GO" id="GO:0003735">
    <property type="term" value="F:structural constituent of ribosome"/>
    <property type="evidence" value="ECO:0007669"/>
    <property type="project" value="InterPro"/>
</dbReference>
<comment type="function">
    <text evidence="4 5">This protein binds to 23S rRNA in the presence of protein L20.</text>
</comment>
<accession>A0A832I0B6</accession>
<name>A0A832I0B6_UNCEI</name>
<evidence type="ECO:0000256" key="5">
    <source>
        <dbReference type="RuleBase" id="RU000562"/>
    </source>
</evidence>
<comment type="caution">
    <text evidence="6">The sequence shown here is derived from an EMBL/GenBank/DDBJ whole genome shotgun (WGS) entry which is preliminary data.</text>
</comment>
<dbReference type="GO" id="GO:0006412">
    <property type="term" value="P:translation"/>
    <property type="evidence" value="ECO:0007669"/>
    <property type="project" value="UniProtKB-UniRule"/>
</dbReference>
<reference evidence="6" key="1">
    <citation type="journal article" date="2020" name="mSystems">
        <title>Genome- and Community-Level Interaction Insights into Carbon Utilization and Element Cycling Functions of Hydrothermarchaeota in Hydrothermal Sediment.</title>
        <authorList>
            <person name="Zhou Z."/>
            <person name="Liu Y."/>
            <person name="Xu W."/>
            <person name="Pan J."/>
            <person name="Luo Z.H."/>
            <person name="Li M."/>
        </authorList>
    </citation>
    <scope>NUCLEOTIDE SEQUENCE [LARGE SCALE GENOMIC DNA]</scope>
    <source>
        <strain evidence="6">SpSt-381</strain>
    </source>
</reference>
<dbReference type="Pfam" id="PF00829">
    <property type="entry name" value="Ribosomal_L21p"/>
    <property type="match status" value="1"/>
</dbReference>
<dbReference type="GO" id="GO:0019843">
    <property type="term" value="F:rRNA binding"/>
    <property type="evidence" value="ECO:0007669"/>
    <property type="project" value="UniProtKB-UniRule"/>
</dbReference>
<comment type="similarity">
    <text evidence="1 4 5">Belongs to the bacterial ribosomal protein bL21 family.</text>
</comment>
<dbReference type="GO" id="GO:1990904">
    <property type="term" value="C:ribonucleoprotein complex"/>
    <property type="evidence" value="ECO:0007669"/>
    <property type="project" value="UniProtKB-KW"/>
</dbReference>
<evidence type="ECO:0000256" key="1">
    <source>
        <dbReference type="ARBA" id="ARBA00008563"/>
    </source>
</evidence>
<proteinExistence type="inferred from homology"/>
<dbReference type="EMBL" id="DSQF01000003">
    <property type="protein sequence ID" value="HGZ42118.1"/>
    <property type="molecule type" value="Genomic_DNA"/>
</dbReference>
<gene>
    <name evidence="4 6" type="primary">rplU</name>
    <name evidence="6" type="ORF">ENR23_01605</name>
</gene>
<evidence type="ECO:0000256" key="2">
    <source>
        <dbReference type="ARBA" id="ARBA00022980"/>
    </source>
</evidence>
<keyword evidence="4 5" id="KW-0694">RNA-binding</keyword>
<evidence type="ECO:0000256" key="3">
    <source>
        <dbReference type="ARBA" id="ARBA00023274"/>
    </source>
</evidence>
<dbReference type="HAMAP" id="MF_01363">
    <property type="entry name" value="Ribosomal_bL21"/>
    <property type="match status" value="1"/>
</dbReference>